<evidence type="ECO:0000259" key="3">
    <source>
        <dbReference type="Pfam" id="PF01370"/>
    </source>
</evidence>
<dbReference type="SUPFAM" id="SSF51735">
    <property type="entry name" value="NAD(P)-binding Rossmann-fold domains"/>
    <property type="match status" value="1"/>
</dbReference>
<dbReference type="GO" id="GO:0016616">
    <property type="term" value="F:oxidoreductase activity, acting on the CH-OH group of donors, NAD or NADP as acceptor"/>
    <property type="evidence" value="ECO:0007669"/>
    <property type="project" value="TreeGrafter"/>
</dbReference>
<dbReference type="InterPro" id="IPR036291">
    <property type="entry name" value="NAD(P)-bd_dom_sf"/>
</dbReference>
<dbReference type="Proteomes" id="UP000738349">
    <property type="component" value="Unassembled WGS sequence"/>
</dbReference>
<evidence type="ECO:0000256" key="1">
    <source>
        <dbReference type="ARBA" id="ARBA00023002"/>
    </source>
</evidence>
<dbReference type="PANTHER" id="PTHR10366">
    <property type="entry name" value="NAD DEPENDENT EPIMERASE/DEHYDRATASE"/>
    <property type="match status" value="1"/>
</dbReference>
<feature type="domain" description="NAD-dependent epimerase/dehydratase" evidence="3">
    <location>
        <begin position="7"/>
        <end position="253"/>
    </location>
</feature>
<proteinExistence type="inferred from homology"/>
<dbReference type="PANTHER" id="PTHR10366:SF564">
    <property type="entry name" value="STEROL-4-ALPHA-CARBOXYLATE 3-DEHYDROGENASE, DECARBOXYLATING"/>
    <property type="match status" value="1"/>
</dbReference>
<dbReference type="Gene3D" id="3.40.50.720">
    <property type="entry name" value="NAD(P)-binding Rossmann-like Domain"/>
    <property type="match status" value="1"/>
</dbReference>
<name>A0A9P9DFT6_9HYPO</name>
<keyword evidence="5" id="KW-1185">Reference proteome</keyword>
<evidence type="ECO:0000256" key="2">
    <source>
        <dbReference type="ARBA" id="ARBA00023445"/>
    </source>
</evidence>
<organism evidence="4 5">
    <name type="scientific">Dactylonectria macrodidyma</name>
    <dbReference type="NCBI Taxonomy" id="307937"/>
    <lineage>
        <taxon>Eukaryota</taxon>
        <taxon>Fungi</taxon>
        <taxon>Dikarya</taxon>
        <taxon>Ascomycota</taxon>
        <taxon>Pezizomycotina</taxon>
        <taxon>Sordariomycetes</taxon>
        <taxon>Hypocreomycetidae</taxon>
        <taxon>Hypocreales</taxon>
        <taxon>Nectriaceae</taxon>
        <taxon>Dactylonectria</taxon>
    </lineage>
</organism>
<protein>
    <recommendedName>
        <fullName evidence="3">NAD-dependent epimerase/dehydratase domain-containing protein</fullName>
    </recommendedName>
</protein>
<gene>
    <name evidence="4" type="ORF">EDB81DRAFT_848094</name>
</gene>
<dbReference type="InterPro" id="IPR001509">
    <property type="entry name" value="Epimerase_deHydtase"/>
</dbReference>
<dbReference type="InterPro" id="IPR050425">
    <property type="entry name" value="NAD(P)_dehydrat-like"/>
</dbReference>
<dbReference type="OrthoDB" id="2735536at2759"/>
<evidence type="ECO:0000313" key="5">
    <source>
        <dbReference type="Proteomes" id="UP000738349"/>
    </source>
</evidence>
<comment type="caution">
    <text evidence="4">The sequence shown here is derived from an EMBL/GenBank/DDBJ whole genome shotgun (WGS) entry which is preliminary data.</text>
</comment>
<reference evidence="4" key="1">
    <citation type="journal article" date="2021" name="Nat. Commun.">
        <title>Genetic determinants of endophytism in the Arabidopsis root mycobiome.</title>
        <authorList>
            <person name="Mesny F."/>
            <person name="Miyauchi S."/>
            <person name="Thiergart T."/>
            <person name="Pickel B."/>
            <person name="Atanasova L."/>
            <person name="Karlsson M."/>
            <person name="Huettel B."/>
            <person name="Barry K.W."/>
            <person name="Haridas S."/>
            <person name="Chen C."/>
            <person name="Bauer D."/>
            <person name="Andreopoulos W."/>
            <person name="Pangilinan J."/>
            <person name="LaButti K."/>
            <person name="Riley R."/>
            <person name="Lipzen A."/>
            <person name="Clum A."/>
            <person name="Drula E."/>
            <person name="Henrissat B."/>
            <person name="Kohler A."/>
            <person name="Grigoriev I.V."/>
            <person name="Martin F.M."/>
            <person name="Hacquard S."/>
        </authorList>
    </citation>
    <scope>NUCLEOTIDE SEQUENCE</scope>
    <source>
        <strain evidence="4">MPI-CAGE-AT-0147</strain>
    </source>
</reference>
<keyword evidence="1" id="KW-0560">Oxidoreductase</keyword>
<dbReference type="Pfam" id="PF01370">
    <property type="entry name" value="Epimerase"/>
    <property type="match status" value="1"/>
</dbReference>
<evidence type="ECO:0000313" key="4">
    <source>
        <dbReference type="EMBL" id="KAH7118358.1"/>
    </source>
</evidence>
<accession>A0A9P9DFT6</accession>
<sequence length="341" mass="36329">MSEQLLVITGVSGHVGFRVLAEALTRGYSVRAIIRKASQAALITGSKSILPYLKQLEITVVPDLLLPDAFDGVLDGASGIVHVASPLALSSDNLERDVIDPAIMATVGILKSAAKVSSIKRVVITSSIATLLMWDYIISDDVTKVFTPQDTYPPPDADAHFDLPIQAYGVAKALALAATHQFVAEEKPSFDVVNLLPSMVIGRNELNTTKEEVASGTNNNVLGALLGSKAEMPTLGVSVHVNDVAKAHIDALNPSIPGNRNFICSSGGLEGTTWDDAKEIAKQRFSKAVADGVLTLDGSVPSRPLRLDASETERVFGWKFAGFEDQVQSVTDHYLELLAAE</sequence>
<comment type="similarity">
    <text evidence="2">Belongs to the NAD(P)-dependent epimerase/dehydratase family. Dihydroflavonol-4-reductase subfamily.</text>
</comment>
<dbReference type="AlphaFoldDB" id="A0A9P9DFT6"/>
<dbReference type="EMBL" id="JAGMUV010000027">
    <property type="protein sequence ID" value="KAH7118358.1"/>
    <property type="molecule type" value="Genomic_DNA"/>
</dbReference>